<sequence>MSTTEAEADAATAASITIGKPVSDLRSLWLRPDTQSRIWSHFAEVTPSGDQTADWVAHGPAGGEYRWRTRVSESDTDGIRWTTEEGADVPNVGVLTFRPAPGDRGTELHLDVRFDPPGGAIGQAVAKLFHIAPREIVRTALYRFRALALTGEIPTTAPQPAARNGGVDR</sequence>
<dbReference type="EMBL" id="CP113520">
    <property type="protein sequence ID" value="WAJ31298.1"/>
    <property type="molecule type" value="Genomic_DNA"/>
</dbReference>
<protein>
    <submittedName>
        <fullName evidence="1">SRPBCC family protein</fullName>
    </submittedName>
</protein>
<reference evidence="1" key="1">
    <citation type="submission" date="2022-11" db="EMBL/GenBank/DDBJ databases">
        <title>beta-Carotene-producing bacterium, Jeongeuplla avenae sp. nov., alleviates the salt stress of Arabidopsis seedlings.</title>
        <authorList>
            <person name="Jiang L."/>
            <person name="Lee J."/>
        </authorList>
    </citation>
    <scope>NUCLEOTIDE SEQUENCE</scope>
    <source>
        <strain evidence="1">DY_R2A_6</strain>
    </source>
</reference>
<evidence type="ECO:0000313" key="1">
    <source>
        <dbReference type="EMBL" id="WAJ31298.1"/>
    </source>
</evidence>
<accession>A0ACD4NWV9</accession>
<keyword evidence="2" id="KW-1185">Reference proteome</keyword>
<name>A0ACD4NWV9_9HYPH</name>
<organism evidence="1 2">
    <name type="scientific">Antarcticirhabdus aurantiaca</name>
    <dbReference type="NCBI Taxonomy" id="2606717"/>
    <lineage>
        <taxon>Bacteria</taxon>
        <taxon>Pseudomonadati</taxon>
        <taxon>Pseudomonadota</taxon>
        <taxon>Alphaproteobacteria</taxon>
        <taxon>Hyphomicrobiales</taxon>
        <taxon>Aurantimonadaceae</taxon>
        <taxon>Antarcticirhabdus</taxon>
    </lineage>
</organism>
<dbReference type="Proteomes" id="UP001163223">
    <property type="component" value="Chromosome"/>
</dbReference>
<gene>
    <name evidence="1" type="ORF">OXU80_14300</name>
</gene>
<evidence type="ECO:0000313" key="2">
    <source>
        <dbReference type="Proteomes" id="UP001163223"/>
    </source>
</evidence>
<proteinExistence type="predicted"/>